<keyword evidence="1" id="KW-0472">Membrane</keyword>
<dbReference type="Proteomes" id="UP000676325">
    <property type="component" value="Unassembled WGS sequence"/>
</dbReference>
<evidence type="ECO:0000256" key="1">
    <source>
        <dbReference type="SAM" id="Phobius"/>
    </source>
</evidence>
<sequence>MDTRKLLVVKPVGLLAGSAVGVAFRSLWRKADGGREVPDPADTARSWRTVLLAAALQGAVFALVHAVIERSLASRSEQGQSG</sequence>
<keyword evidence="3" id="KW-1185">Reference proteome</keyword>
<comment type="caution">
    <text evidence="2">The sequence shown here is derived from an EMBL/GenBank/DDBJ whole genome shotgun (WGS) entry which is preliminary data.</text>
</comment>
<evidence type="ECO:0000313" key="2">
    <source>
        <dbReference type="EMBL" id="MBR7825011.1"/>
    </source>
</evidence>
<feature type="transmembrane region" description="Helical" evidence="1">
    <location>
        <begin position="7"/>
        <end position="27"/>
    </location>
</feature>
<dbReference type="Pfam" id="PF14019">
    <property type="entry name" value="DUF4235"/>
    <property type="match status" value="1"/>
</dbReference>
<proteinExistence type="predicted"/>
<name>A0A941IIR1_9ACTN</name>
<dbReference type="AlphaFoldDB" id="A0A941IIR1"/>
<gene>
    <name evidence="2" type="ORF">KDK95_01745</name>
</gene>
<protein>
    <submittedName>
        <fullName evidence="2">DUF4235 domain-containing protein</fullName>
    </submittedName>
</protein>
<feature type="transmembrane region" description="Helical" evidence="1">
    <location>
        <begin position="47"/>
        <end position="68"/>
    </location>
</feature>
<evidence type="ECO:0000313" key="3">
    <source>
        <dbReference type="Proteomes" id="UP000676325"/>
    </source>
</evidence>
<keyword evidence="1" id="KW-1133">Transmembrane helix</keyword>
<reference evidence="2" key="1">
    <citation type="submission" date="2021-04" db="EMBL/GenBank/DDBJ databases">
        <title>Genome based classification of Actinospica acidithermotolerans sp. nov., an actinobacterium isolated from an Indonesian hot spring.</title>
        <authorList>
            <person name="Kusuma A.B."/>
            <person name="Putra K.E."/>
            <person name="Nafisah S."/>
            <person name="Loh J."/>
            <person name="Nouioui I."/>
            <person name="Goodfellow M."/>
        </authorList>
    </citation>
    <scope>NUCLEOTIDE SEQUENCE</scope>
    <source>
        <strain evidence="2">MGRD01-02</strain>
    </source>
</reference>
<dbReference type="EMBL" id="JAGSOH010000003">
    <property type="protein sequence ID" value="MBR7825011.1"/>
    <property type="molecule type" value="Genomic_DNA"/>
</dbReference>
<organism evidence="2 3">
    <name type="scientific">Actinospica acidithermotolerans</name>
    <dbReference type="NCBI Taxonomy" id="2828514"/>
    <lineage>
        <taxon>Bacteria</taxon>
        <taxon>Bacillati</taxon>
        <taxon>Actinomycetota</taxon>
        <taxon>Actinomycetes</taxon>
        <taxon>Catenulisporales</taxon>
        <taxon>Actinospicaceae</taxon>
        <taxon>Actinospica</taxon>
    </lineage>
</organism>
<dbReference type="InterPro" id="IPR025329">
    <property type="entry name" value="DUF4235"/>
</dbReference>
<keyword evidence="1" id="KW-0812">Transmembrane</keyword>
<accession>A0A941IIR1</accession>
<dbReference type="RefSeq" id="WP_212516173.1">
    <property type="nucleotide sequence ID" value="NZ_JAGSOH010000003.1"/>
</dbReference>